<feature type="signal peptide" evidence="1">
    <location>
        <begin position="1"/>
        <end position="20"/>
    </location>
</feature>
<evidence type="ECO:0000313" key="3">
    <source>
        <dbReference type="Proteomes" id="UP001274830"/>
    </source>
</evidence>
<sequence length="216" mass="23165">MQFIEVFAVAAAMLMATVNASPLGFPSISVAVQATESGPASISTNSDKPVMAVIAGLKKDPTGQGITHIGDDGIIRTYDGQGNVLDYAPLSTAQLNAHLCNLPTLLQPHEAHLRDTYRNVSGHDVTDMSQILTPPDHLRPLGGPGSVGWVPKTADEHEHDKRIQGPIPVISPLTPCFNRRCNGDSFCHSWRCGDCVAIDRIIVEETWGICASPTYT</sequence>
<gene>
    <name evidence="2" type="ORF">LTR78_006350</name>
</gene>
<proteinExistence type="predicted"/>
<dbReference type="AlphaFoldDB" id="A0AAE0WLA5"/>
<comment type="caution">
    <text evidence="2">The sequence shown here is derived from an EMBL/GenBank/DDBJ whole genome shotgun (WGS) entry which is preliminary data.</text>
</comment>
<name>A0AAE0WLA5_9PEZI</name>
<dbReference type="EMBL" id="JAUTXT010000023">
    <property type="protein sequence ID" value="KAK3673796.1"/>
    <property type="molecule type" value="Genomic_DNA"/>
</dbReference>
<keyword evidence="1" id="KW-0732">Signal</keyword>
<protein>
    <submittedName>
        <fullName evidence="2">Uncharacterized protein</fullName>
    </submittedName>
</protein>
<organism evidence="2 3">
    <name type="scientific">Recurvomyces mirabilis</name>
    <dbReference type="NCBI Taxonomy" id="574656"/>
    <lineage>
        <taxon>Eukaryota</taxon>
        <taxon>Fungi</taxon>
        <taxon>Dikarya</taxon>
        <taxon>Ascomycota</taxon>
        <taxon>Pezizomycotina</taxon>
        <taxon>Dothideomycetes</taxon>
        <taxon>Dothideomycetidae</taxon>
        <taxon>Mycosphaerellales</taxon>
        <taxon>Teratosphaeriaceae</taxon>
        <taxon>Recurvomyces</taxon>
    </lineage>
</organism>
<evidence type="ECO:0000313" key="2">
    <source>
        <dbReference type="EMBL" id="KAK3673796.1"/>
    </source>
</evidence>
<keyword evidence="3" id="KW-1185">Reference proteome</keyword>
<accession>A0AAE0WLA5</accession>
<feature type="chain" id="PRO_5041934869" evidence="1">
    <location>
        <begin position="21"/>
        <end position="216"/>
    </location>
</feature>
<reference evidence="2" key="1">
    <citation type="submission" date="2023-07" db="EMBL/GenBank/DDBJ databases">
        <title>Black Yeasts Isolated from many extreme environments.</title>
        <authorList>
            <person name="Coleine C."/>
            <person name="Stajich J.E."/>
            <person name="Selbmann L."/>
        </authorList>
    </citation>
    <scope>NUCLEOTIDE SEQUENCE</scope>
    <source>
        <strain evidence="2">CCFEE 5485</strain>
    </source>
</reference>
<dbReference type="Proteomes" id="UP001274830">
    <property type="component" value="Unassembled WGS sequence"/>
</dbReference>
<evidence type="ECO:0000256" key="1">
    <source>
        <dbReference type="SAM" id="SignalP"/>
    </source>
</evidence>